<dbReference type="STRING" id="69.GLE_0780"/>
<dbReference type="CDD" id="cd02226">
    <property type="entry name" value="cupin_YdbB-like"/>
    <property type="match status" value="1"/>
</dbReference>
<name>A0A0S2DCB3_LYSEN</name>
<dbReference type="InterPro" id="IPR013096">
    <property type="entry name" value="Cupin_2"/>
</dbReference>
<evidence type="ECO:0000313" key="2">
    <source>
        <dbReference type="EMBL" id="ALN56138.1"/>
    </source>
</evidence>
<reference evidence="2 3" key="1">
    <citation type="submission" date="2015-11" db="EMBL/GenBank/DDBJ databases">
        <title>Genome sequences of Lysobacter enzymogenes strain C3 and Lysobacter antibioticus ATCC 29479.</title>
        <authorList>
            <person name="Kobayashi D.Y."/>
        </authorList>
    </citation>
    <scope>NUCLEOTIDE SEQUENCE [LARGE SCALE GENOMIC DNA]</scope>
    <source>
        <strain evidence="2 3">C3</strain>
    </source>
</reference>
<dbReference type="InterPro" id="IPR052044">
    <property type="entry name" value="PKS_Associated_Protein"/>
</dbReference>
<dbReference type="OrthoDB" id="9794183at2"/>
<protein>
    <submittedName>
        <fullName evidence="2">Cupin domain protein</fullName>
    </submittedName>
</protein>
<dbReference type="PATRIC" id="fig|69.6.peg.769"/>
<dbReference type="AlphaFoldDB" id="A0A0S2DCB3"/>
<dbReference type="InterPro" id="IPR011051">
    <property type="entry name" value="RmlC_Cupin_sf"/>
</dbReference>
<evidence type="ECO:0000313" key="3">
    <source>
        <dbReference type="Proteomes" id="UP000061569"/>
    </source>
</evidence>
<dbReference type="KEGG" id="lez:GLE_0780"/>
<organism evidence="2 3">
    <name type="scientific">Lysobacter enzymogenes</name>
    <dbReference type="NCBI Taxonomy" id="69"/>
    <lineage>
        <taxon>Bacteria</taxon>
        <taxon>Pseudomonadati</taxon>
        <taxon>Pseudomonadota</taxon>
        <taxon>Gammaproteobacteria</taxon>
        <taxon>Lysobacterales</taxon>
        <taxon>Lysobacteraceae</taxon>
        <taxon>Lysobacter</taxon>
    </lineage>
</organism>
<feature type="region of interest" description="Disordered" evidence="1">
    <location>
        <begin position="102"/>
        <end position="123"/>
    </location>
</feature>
<evidence type="ECO:0000256" key="1">
    <source>
        <dbReference type="SAM" id="MobiDB-lite"/>
    </source>
</evidence>
<dbReference type="Pfam" id="PF07883">
    <property type="entry name" value="Cupin_2"/>
    <property type="match status" value="1"/>
</dbReference>
<dbReference type="PANTHER" id="PTHR36114">
    <property type="entry name" value="16.7 KDA PROTEIN IN WHIE LOCUS"/>
    <property type="match status" value="1"/>
</dbReference>
<dbReference type="RefSeq" id="WP_057946294.1">
    <property type="nucleotide sequence ID" value="NZ_CP067396.1"/>
</dbReference>
<dbReference type="PANTHER" id="PTHR36114:SF1">
    <property type="entry name" value="16.7 KDA PROTEIN IN WHIE LOCUS"/>
    <property type="match status" value="1"/>
</dbReference>
<dbReference type="Proteomes" id="UP000061569">
    <property type="component" value="Chromosome"/>
</dbReference>
<dbReference type="Gene3D" id="2.60.120.10">
    <property type="entry name" value="Jelly Rolls"/>
    <property type="match status" value="1"/>
</dbReference>
<dbReference type="InterPro" id="IPR014710">
    <property type="entry name" value="RmlC-like_jellyroll"/>
</dbReference>
<accession>A0A0S2DCB3</accession>
<dbReference type="SUPFAM" id="SSF51182">
    <property type="entry name" value="RmlC-like cupins"/>
    <property type="match status" value="1"/>
</dbReference>
<sequence>MSIASPARIAASLAELWSPRVVAEVDDAYVKVARVHGTLAWHSHADEDELFYVLKGRLRIEMESRTVELGEGELFVVPKGVRHNPVADEECHLLLIERKSTQHTGEEVTDKTRSLAEQLRPVE</sequence>
<gene>
    <name evidence="2" type="ORF">GLE_0780</name>
</gene>
<dbReference type="EMBL" id="CP013140">
    <property type="protein sequence ID" value="ALN56138.1"/>
    <property type="molecule type" value="Genomic_DNA"/>
</dbReference>
<proteinExistence type="predicted"/>